<protein>
    <submittedName>
        <fullName evidence="2">Uncharacterized protein</fullName>
    </submittedName>
</protein>
<organism evidence="1 2">
    <name type="scientific">Plectus sambesii</name>
    <dbReference type="NCBI Taxonomy" id="2011161"/>
    <lineage>
        <taxon>Eukaryota</taxon>
        <taxon>Metazoa</taxon>
        <taxon>Ecdysozoa</taxon>
        <taxon>Nematoda</taxon>
        <taxon>Chromadorea</taxon>
        <taxon>Plectida</taxon>
        <taxon>Plectina</taxon>
        <taxon>Plectoidea</taxon>
        <taxon>Plectidae</taxon>
        <taxon>Plectus</taxon>
    </lineage>
</organism>
<reference evidence="2" key="1">
    <citation type="submission" date="2022-11" db="UniProtKB">
        <authorList>
            <consortium name="WormBaseParasite"/>
        </authorList>
    </citation>
    <scope>IDENTIFICATION</scope>
</reference>
<evidence type="ECO:0000313" key="1">
    <source>
        <dbReference type="Proteomes" id="UP000887566"/>
    </source>
</evidence>
<proteinExistence type="predicted"/>
<evidence type="ECO:0000313" key="2">
    <source>
        <dbReference type="WBParaSite" id="PSAMB.scaffold6912size8596.g29323.t1"/>
    </source>
</evidence>
<sequence>MQPVPNASQNPNKFVCKQTSLPHQSHYYSASERVNVKEILAPMRQLKDGHSHVDDRGRKATPTTVSAHYLSLSLSLRLYSHIRAAARGRLRQRVIARESRAARLPFGPHLYSSFNRRLLPISQRRVVDSCQGPFV</sequence>
<dbReference type="Proteomes" id="UP000887566">
    <property type="component" value="Unplaced"/>
</dbReference>
<keyword evidence="1" id="KW-1185">Reference proteome</keyword>
<accession>A0A914XBP1</accession>
<dbReference type="AlphaFoldDB" id="A0A914XBP1"/>
<name>A0A914XBP1_9BILA</name>
<dbReference type="WBParaSite" id="PSAMB.scaffold6912size8596.g29323.t1">
    <property type="protein sequence ID" value="PSAMB.scaffold6912size8596.g29323.t1"/>
    <property type="gene ID" value="PSAMB.scaffold6912size8596.g29323"/>
</dbReference>